<gene>
    <name evidence="2" type="primary">MLCB33.19c</name>
</gene>
<evidence type="ECO:0000259" key="1">
    <source>
        <dbReference type="Pfam" id="PF02781"/>
    </source>
</evidence>
<dbReference type="Gene3D" id="3.30.360.10">
    <property type="entry name" value="Dihydrodipicolinate Reductase, domain 2"/>
    <property type="match status" value="1"/>
</dbReference>
<evidence type="ECO:0000313" key="2">
    <source>
        <dbReference type="EMBL" id="CAB08134.1"/>
    </source>
</evidence>
<feature type="domain" description="Glucose-6-phosphate dehydrogenase C-terminal" evidence="1">
    <location>
        <begin position="11"/>
        <end position="70"/>
    </location>
</feature>
<proteinExistence type="predicted"/>
<organism evidence="2">
    <name type="scientific">Mycobacterium leprae</name>
    <dbReference type="NCBI Taxonomy" id="1769"/>
    <lineage>
        <taxon>Bacteria</taxon>
        <taxon>Bacillati</taxon>
        <taxon>Actinomycetota</taxon>
        <taxon>Actinomycetes</taxon>
        <taxon>Mycobacteriales</taxon>
        <taxon>Mycobacteriaceae</taxon>
        <taxon>Mycobacterium</taxon>
    </lineage>
</organism>
<reference evidence="2" key="2">
    <citation type="submission" date="1997-04" db="EMBL/GenBank/DDBJ databases">
        <authorList>
            <person name="Badcock K."/>
            <person name="Churcher C.M."/>
        </authorList>
    </citation>
    <scope>NUCLEOTIDE SEQUENCE</scope>
</reference>
<dbReference type="AlphaFoldDB" id="O05569"/>
<accession>O05569</accession>
<dbReference type="GO" id="GO:0050661">
    <property type="term" value="F:NADP binding"/>
    <property type="evidence" value="ECO:0007669"/>
    <property type="project" value="InterPro"/>
</dbReference>
<name>O05569_MYCLR</name>
<reference evidence="2" key="3">
    <citation type="submission" date="1997-04" db="EMBL/GenBank/DDBJ databases">
        <authorList>
            <person name="Barrell B.G."/>
            <person name="Rajandream M.A."/>
        </authorList>
    </citation>
    <scope>NUCLEOTIDE SEQUENCE</scope>
</reference>
<reference evidence="2" key="1">
    <citation type="journal article" date="1993" name="Mol. Microbiol.">
        <title>Use of an ordered cosmid library to deduce the genomic organization of Mycobacterium leprae.</title>
        <authorList>
            <person name="Eiglmeier K."/>
            <person name="Honore N."/>
            <person name="Woods S.A."/>
            <person name="Caudron B."/>
            <person name="Cole S.T."/>
        </authorList>
    </citation>
    <scope>NUCLEOTIDE SEQUENCE</scope>
</reference>
<dbReference type="GO" id="GO:0006006">
    <property type="term" value="P:glucose metabolic process"/>
    <property type="evidence" value="ECO:0007669"/>
    <property type="project" value="InterPro"/>
</dbReference>
<dbReference type="SUPFAM" id="SSF55347">
    <property type="entry name" value="Glyceraldehyde-3-phosphate dehydrogenase-like, C-terminal domain"/>
    <property type="match status" value="1"/>
</dbReference>
<dbReference type="EMBL" id="Z94723">
    <property type="protein sequence ID" value="CAB08134.1"/>
    <property type="molecule type" value="Genomic_DNA"/>
</dbReference>
<dbReference type="GO" id="GO:0004345">
    <property type="term" value="F:glucose-6-phosphate dehydrogenase activity"/>
    <property type="evidence" value="ECO:0007669"/>
    <property type="project" value="InterPro"/>
</dbReference>
<protein>
    <submittedName>
        <fullName evidence="2">Uncharacterized protein MLCB33.19c</fullName>
    </submittedName>
</protein>
<sequence length="116" mass="13292">MFRAMSVLGPQRCVSGQYRNYTDFAGVEKDSQTKMTYVALLTEIDTWRWVGVLIFLCTGKALLQKITEVRFFSVPCSWVGFPAQPLISWTQPDRGEHRSRSGYVHAAIYPTWRLVA</sequence>
<dbReference type="Pfam" id="PF02781">
    <property type="entry name" value="G6PD_C"/>
    <property type="match status" value="1"/>
</dbReference>
<dbReference type="InterPro" id="IPR022675">
    <property type="entry name" value="G6P_DH_C"/>
</dbReference>